<dbReference type="RefSeq" id="WP_200357946.1">
    <property type="nucleotide sequence ID" value="NZ_JAENIL010000056.1"/>
</dbReference>
<dbReference type="InterPro" id="IPR020471">
    <property type="entry name" value="AKR"/>
</dbReference>
<organism evidence="8 9">
    <name type="scientific">Pelagicoccus mobilis</name>
    <dbReference type="NCBI Taxonomy" id="415221"/>
    <lineage>
        <taxon>Bacteria</taxon>
        <taxon>Pseudomonadati</taxon>
        <taxon>Verrucomicrobiota</taxon>
        <taxon>Opitutia</taxon>
        <taxon>Puniceicoccales</taxon>
        <taxon>Pelagicoccaceae</taxon>
        <taxon>Pelagicoccus</taxon>
    </lineage>
</organism>
<reference evidence="8" key="1">
    <citation type="submission" date="2021-01" db="EMBL/GenBank/DDBJ databases">
        <title>Modified the classification status of verrucomicrobia.</title>
        <authorList>
            <person name="Feng X."/>
        </authorList>
    </citation>
    <scope>NUCLEOTIDE SEQUENCE</scope>
    <source>
        <strain evidence="8">KCTC 13126</strain>
    </source>
</reference>
<dbReference type="AlphaFoldDB" id="A0A934S4P9"/>
<evidence type="ECO:0000256" key="4">
    <source>
        <dbReference type="PIRSR" id="PIRSR000097-1"/>
    </source>
</evidence>
<dbReference type="InterPro" id="IPR023210">
    <property type="entry name" value="NADP_OxRdtase_dom"/>
</dbReference>
<accession>A0A934S4P9</accession>
<dbReference type="Gene3D" id="3.20.20.100">
    <property type="entry name" value="NADP-dependent oxidoreductase domain"/>
    <property type="match status" value="1"/>
</dbReference>
<dbReference type="GO" id="GO:0016616">
    <property type="term" value="F:oxidoreductase activity, acting on the CH-OH group of donors, NAD or NADP as acceptor"/>
    <property type="evidence" value="ECO:0007669"/>
    <property type="project" value="UniProtKB-ARBA"/>
</dbReference>
<dbReference type="Pfam" id="PF00248">
    <property type="entry name" value="Aldo_ket_red"/>
    <property type="match status" value="1"/>
</dbReference>
<sequence>MNTLNINTCTTLNDGIAMPMLGLGVFQITEADECVKAIHSAIDSGYRHIDTAVGYGNETEVGKAINETKIAREDLFITTKIYCSDFGTEKTRKCVETSLQNMDTDYIDLYLLHWPVRERTEEAFETLLELKAEGKVKSVGVSNFTVRRFEEQFFKSVDTRPSVNQVERHPYFANNELLEYCREKGIQVEAYSPLAQAGAIKDPTINEIADQYGKSPAQIMIRWQLQQGVVVIPKSVNPERIKQNADVFDFQLSNTDIQTMNALNKDESIITWRPEDDWF</sequence>
<dbReference type="PANTHER" id="PTHR43827">
    <property type="entry name" value="2,5-DIKETO-D-GLUCONIC ACID REDUCTASE"/>
    <property type="match status" value="1"/>
</dbReference>
<feature type="domain" description="NADP-dependent oxidoreductase" evidence="7">
    <location>
        <begin position="21"/>
        <end position="264"/>
    </location>
</feature>
<evidence type="ECO:0000256" key="1">
    <source>
        <dbReference type="ARBA" id="ARBA00007905"/>
    </source>
</evidence>
<comment type="caution">
    <text evidence="8">The sequence shown here is derived from an EMBL/GenBank/DDBJ whole genome shotgun (WGS) entry which is preliminary data.</text>
</comment>
<evidence type="ECO:0000313" key="8">
    <source>
        <dbReference type="EMBL" id="MBK1879732.1"/>
    </source>
</evidence>
<dbReference type="PRINTS" id="PR00069">
    <property type="entry name" value="ALDKETRDTASE"/>
</dbReference>
<keyword evidence="3" id="KW-0560">Oxidoreductase</keyword>
<feature type="active site" description="Proton donor" evidence="4">
    <location>
        <position position="55"/>
    </location>
</feature>
<gene>
    <name evidence="8" type="ORF">JIN87_22795</name>
</gene>
<evidence type="ECO:0000259" key="7">
    <source>
        <dbReference type="Pfam" id="PF00248"/>
    </source>
</evidence>
<name>A0A934S4P9_9BACT</name>
<proteinExistence type="inferred from homology"/>
<dbReference type="PROSITE" id="PS00063">
    <property type="entry name" value="ALDOKETO_REDUCTASE_3"/>
    <property type="match status" value="1"/>
</dbReference>
<protein>
    <submittedName>
        <fullName evidence="8">Aldo/keto reductase</fullName>
    </submittedName>
</protein>
<evidence type="ECO:0000256" key="6">
    <source>
        <dbReference type="PIRSR" id="PIRSR000097-3"/>
    </source>
</evidence>
<dbReference type="Proteomes" id="UP000617628">
    <property type="component" value="Unassembled WGS sequence"/>
</dbReference>
<evidence type="ECO:0000313" key="9">
    <source>
        <dbReference type="Proteomes" id="UP000617628"/>
    </source>
</evidence>
<dbReference type="InterPro" id="IPR018170">
    <property type="entry name" value="Aldo/ket_reductase_CS"/>
</dbReference>
<keyword evidence="2" id="KW-0521">NADP</keyword>
<dbReference type="PIRSF" id="PIRSF000097">
    <property type="entry name" value="AKR"/>
    <property type="match status" value="1"/>
</dbReference>
<evidence type="ECO:0000256" key="3">
    <source>
        <dbReference type="ARBA" id="ARBA00023002"/>
    </source>
</evidence>
<feature type="binding site" evidence="5">
    <location>
        <position position="113"/>
    </location>
    <ligand>
        <name>substrate</name>
    </ligand>
</feature>
<comment type="similarity">
    <text evidence="1">Belongs to the aldo/keto reductase family.</text>
</comment>
<dbReference type="InterPro" id="IPR036812">
    <property type="entry name" value="NAD(P)_OxRdtase_dom_sf"/>
</dbReference>
<keyword evidence="9" id="KW-1185">Reference proteome</keyword>
<evidence type="ECO:0000256" key="5">
    <source>
        <dbReference type="PIRSR" id="PIRSR000097-2"/>
    </source>
</evidence>
<dbReference type="FunFam" id="3.20.20.100:FF:000015">
    <property type="entry name" value="Oxidoreductase, aldo/keto reductase family"/>
    <property type="match status" value="1"/>
</dbReference>
<dbReference type="EMBL" id="JAENIL010000056">
    <property type="protein sequence ID" value="MBK1879732.1"/>
    <property type="molecule type" value="Genomic_DNA"/>
</dbReference>
<dbReference type="PROSITE" id="PS00062">
    <property type="entry name" value="ALDOKETO_REDUCTASE_2"/>
    <property type="match status" value="1"/>
</dbReference>
<dbReference type="CDD" id="cd19071">
    <property type="entry name" value="AKR_AKR1-5-like"/>
    <property type="match status" value="1"/>
</dbReference>
<dbReference type="PROSITE" id="PS00798">
    <property type="entry name" value="ALDOKETO_REDUCTASE_1"/>
    <property type="match status" value="1"/>
</dbReference>
<feature type="site" description="Lowers pKa of active site Tyr" evidence="6">
    <location>
        <position position="80"/>
    </location>
</feature>
<dbReference type="PANTHER" id="PTHR43827:SF3">
    <property type="entry name" value="NADP-DEPENDENT OXIDOREDUCTASE DOMAIN-CONTAINING PROTEIN"/>
    <property type="match status" value="1"/>
</dbReference>
<dbReference type="SUPFAM" id="SSF51430">
    <property type="entry name" value="NAD(P)-linked oxidoreductase"/>
    <property type="match status" value="1"/>
</dbReference>
<evidence type="ECO:0000256" key="2">
    <source>
        <dbReference type="ARBA" id="ARBA00022857"/>
    </source>
</evidence>